<organism evidence="1 2">
    <name type="scientific">Cardiocondyla obscurior</name>
    <dbReference type="NCBI Taxonomy" id="286306"/>
    <lineage>
        <taxon>Eukaryota</taxon>
        <taxon>Metazoa</taxon>
        <taxon>Ecdysozoa</taxon>
        <taxon>Arthropoda</taxon>
        <taxon>Hexapoda</taxon>
        <taxon>Insecta</taxon>
        <taxon>Pterygota</taxon>
        <taxon>Neoptera</taxon>
        <taxon>Endopterygota</taxon>
        <taxon>Hymenoptera</taxon>
        <taxon>Apocrita</taxon>
        <taxon>Aculeata</taxon>
        <taxon>Formicoidea</taxon>
        <taxon>Formicidae</taxon>
        <taxon>Myrmicinae</taxon>
        <taxon>Cardiocondyla</taxon>
    </lineage>
</organism>
<accession>A0AAW2GBD1</accession>
<reference evidence="1 2" key="1">
    <citation type="submission" date="2023-03" db="EMBL/GenBank/DDBJ databases">
        <title>High recombination rates correlate with genetic variation in Cardiocondyla obscurior ants.</title>
        <authorList>
            <person name="Errbii M."/>
        </authorList>
    </citation>
    <scope>NUCLEOTIDE SEQUENCE [LARGE SCALE GENOMIC DNA]</scope>
    <source>
        <strain evidence="1">Alpha-2009</strain>
        <tissue evidence="1">Whole body</tissue>
    </source>
</reference>
<protein>
    <recommendedName>
        <fullName evidence="3">Secreted protein</fullName>
    </recommendedName>
</protein>
<dbReference type="EMBL" id="JADYXP020000005">
    <property type="protein sequence ID" value="KAL0123795.1"/>
    <property type="molecule type" value="Genomic_DNA"/>
</dbReference>
<proteinExistence type="predicted"/>
<comment type="caution">
    <text evidence="1">The sequence shown here is derived from an EMBL/GenBank/DDBJ whole genome shotgun (WGS) entry which is preliminary data.</text>
</comment>
<evidence type="ECO:0000313" key="2">
    <source>
        <dbReference type="Proteomes" id="UP001430953"/>
    </source>
</evidence>
<dbReference type="Proteomes" id="UP001430953">
    <property type="component" value="Unassembled WGS sequence"/>
</dbReference>
<name>A0AAW2GBD1_9HYME</name>
<sequence>MTRHTTAISVIATFSSMTSTPWGMIGVVYDPGYNVCACSRPRYACARVPVSITSHLSRSVHPSVCLSVDRSVGSPPAAPASAKKSEGER</sequence>
<keyword evidence="2" id="KW-1185">Reference proteome</keyword>
<gene>
    <name evidence="1" type="ORF">PUN28_005962</name>
</gene>
<evidence type="ECO:0000313" key="1">
    <source>
        <dbReference type="EMBL" id="KAL0123795.1"/>
    </source>
</evidence>
<dbReference type="AlphaFoldDB" id="A0AAW2GBD1"/>
<evidence type="ECO:0008006" key="3">
    <source>
        <dbReference type="Google" id="ProtNLM"/>
    </source>
</evidence>